<reference evidence="1 2" key="1">
    <citation type="submission" date="2018-09" db="EMBL/GenBank/DDBJ databases">
        <title>Genomic Encyclopedia of Type Strains, Phase III (KMG-III): the genomes of soil and plant-associated and newly described type strains.</title>
        <authorList>
            <person name="Whitman W."/>
        </authorList>
    </citation>
    <scope>NUCLEOTIDE SEQUENCE [LARGE SCALE GENOMIC DNA]</scope>
    <source>
        <strain evidence="1 2">CECT 7938</strain>
    </source>
</reference>
<keyword evidence="2" id="KW-1185">Reference proteome</keyword>
<proteinExistence type="predicted"/>
<gene>
    <name evidence="1" type="ORF">DFQ12_5341</name>
</gene>
<name>A0A420AGG4_SPHD1</name>
<evidence type="ECO:0000313" key="2">
    <source>
        <dbReference type="Proteomes" id="UP000286246"/>
    </source>
</evidence>
<dbReference type="AlphaFoldDB" id="A0A420AGG4"/>
<evidence type="ECO:0000313" key="1">
    <source>
        <dbReference type="EMBL" id="RKE43555.1"/>
    </source>
</evidence>
<organism evidence="1 2">
    <name type="scientific">Sphingobacterium detergens</name>
    <dbReference type="NCBI Taxonomy" id="1145106"/>
    <lineage>
        <taxon>Bacteria</taxon>
        <taxon>Pseudomonadati</taxon>
        <taxon>Bacteroidota</taxon>
        <taxon>Sphingobacteriia</taxon>
        <taxon>Sphingobacteriales</taxon>
        <taxon>Sphingobacteriaceae</taxon>
        <taxon>Sphingobacterium</taxon>
    </lineage>
</organism>
<dbReference type="Proteomes" id="UP000286246">
    <property type="component" value="Unassembled WGS sequence"/>
</dbReference>
<dbReference type="EMBL" id="RAPY01000007">
    <property type="protein sequence ID" value="RKE43555.1"/>
    <property type="molecule type" value="Genomic_DNA"/>
</dbReference>
<protein>
    <submittedName>
        <fullName evidence="1">Uncharacterized protein</fullName>
    </submittedName>
</protein>
<comment type="caution">
    <text evidence="1">The sequence shown here is derived from an EMBL/GenBank/DDBJ whole genome shotgun (WGS) entry which is preliminary data.</text>
</comment>
<accession>A0A420AGG4</accession>
<sequence>MTLGHRHRVYKKNQDSDKIGTVADNLIQGWNNVFSDL</sequence>